<accession>A0AAD7UPM8</accession>
<dbReference type="SUPFAM" id="SSF55961">
    <property type="entry name" value="Bet v1-like"/>
    <property type="match status" value="1"/>
</dbReference>
<name>A0AAD7UPM8_9STRA</name>
<sequence>MVNSNLGAMSLVEQAKVEYERERMLEVHRLLEDVDPETTCDPVWVERAKREAGDAAKLYAVLREGGGVTSSEEWRLAVDSGGIAVRSRPEATARFASVCVSLDLAASLSLVMTVVNEVSLLPSWMPEFLGFEARCIKQVSRFRQLVWIRVKLPFPFAPRDVVFDAMGVDVLDRPEPCILIVVRTPDPKDWPDVEIDAPKDRRDGRAVRARVLVAGAFVKPKSSTSSAFCNVVNIDPHLDFLPGWLFNWVNRRLVWYAFDAFRGKVAAVQEAGLSPEYQEFVAKKSNIYDEMHRRLRPWEGGACVRGGGNCNGARHPTTL</sequence>
<dbReference type="AlphaFoldDB" id="A0AAD7UPM8"/>
<dbReference type="EMBL" id="JAQMWT010000029">
    <property type="protein sequence ID" value="KAJ8613375.1"/>
    <property type="molecule type" value="Genomic_DNA"/>
</dbReference>
<dbReference type="InterPro" id="IPR023393">
    <property type="entry name" value="START-like_dom_sf"/>
</dbReference>
<evidence type="ECO:0000313" key="3">
    <source>
        <dbReference type="Proteomes" id="UP001230188"/>
    </source>
</evidence>
<keyword evidence="3" id="KW-1185">Reference proteome</keyword>
<comment type="caution">
    <text evidence="2">The sequence shown here is derived from an EMBL/GenBank/DDBJ whole genome shotgun (WGS) entry which is preliminary data.</text>
</comment>
<dbReference type="PANTHER" id="PTHR34560:SF1">
    <property type="entry name" value="START DOMAIN-CONTAINING PROTEIN"/>
    <property type="match status" value="1"/>
</dbReference>
<dbReference type="GO" id="GO:0008289">
    <property type="term" value="F:lipid binding"/>
    <property type="evidence" value="ECO:0007669"/>
    <property type="project" value="InterPro"/>
</dbReference>
<dbReference type="Gene3D" id="3.30.530.20">
    <property type="match status" value="1"/>
</dbReference>
<feature type="domain" description="START" evidence="1">
    <location>
        <begin position="72"/>
        <end position="271"/>
    </location>
</feature>
<protein>
    <recommendedName>
        <fullName evidence="1">START domain-containing protein</fullName>
    </recommendedName>
</protein>
<gene>
    <name evidence="2" type="ORF">CTAYLR_002299</name>
</gene>
<dbReference type="InterPro" id="IPR002913">
    <property type="entry name" value="START_lipid-bd_dom"/>
</dbReference>
<organism evidence="2 3">
    <name type="scientific">Chrysophaeum taylorii</name>
    <dbReference type="NCBI Taxonomy" id="2483200"/>
    <lineage>
        <taxon>Eukaryota</taxon>
        <taxon>Sar</taxon>
        <taxon>Stramenopiles</taxon>
        <taxon>Ochrophyta</taxon>
        <taxon>Pelagophyceae</taxon>
        <taxon>Pelagomonadales</taxon>
        <taxon>Pelagomonadaceae</taxon>
        <taxon>Chrysophaeum</taxon>
    </lineage>
</organism>
<dbReference type="Proteomes" id="UP001230188">
    <property type="component" value="Unassembled WGS sequence"/>
</dbReference>
<proteinExistence type="predicted"/>
<evidence type="ECO:0000313" key="2">
    <source>
        <dbReference type="EMBL" id="KAJ8613375.1"/>
    </source>
</evidence>
<evidence type="ECO:0000259" key="1">
    <source>
        <dbReference type="Pfam" id="PF01852"/>
    </source>
</evidence>
<dbReference type="Pfam" id="PF01852">
    <property type="entry name" value="START"/>
    <property type="match status" value="1"/>
</dbReference>
<reference evidence="2" key="1">
    <citation type="submission" date="2023-01" db="EMBL/GenBank/DDBJ databases">
        <title>Metagenome sequencing of chrysophaentin producing Chrysophaeum taylorii.</title>
        <authorList>
            <person name="Davison J."/>
            <person name="Bewley C."/>
        </authorList>
    </citation>
    <scope>NUCLEOTIDE SEQUENCE</scope>
    <source>
        <strain evidence="2">NIES-1699</strain>
    </source>
</reference>
<dbReference type="PANTHER" id="PTHR34560">
    <property type="entry name" value="POLYKETIDE CYCLASE/DEHYDRASE/LIPID TRANSPORT SUPERFAMILY PROTEIN"/>
    <property type="match status" value="1"/>
</dbReference>